<keyword evidence="3" id="KW-1185">Reference proteome</keyword>
<keyword evidence="1" id="KW-0472">Membrane</keyword>
<sequence>MYGVNKLLKVEVINFLVIIFLLYFGGICDFVQVQAVSGRLGSEACLASRAFELFVASARDPIASLSWLGMLDFFQDKLLLHSADCKRLVSYILLVVK</sequence>
<keyword evidence="1" id="KW-0812">Transmembrane</keyword>
<dbReference type="AlphaFoldDB" id="A0A392NK02"/>
<organism evidence="2 3">
    <name type="scientific">Trifolium medium</name>
    <dbReference type="NCBI Taxonomy" id="97028"/>
    <lineage>
        <taxon>Eukaryota</taxon>
        <taxon>Viridiplantae</taxon>
        <taxon>Streptophyta</taxon>
        <taxon>Embryophyta</taxon>
        <taxon>Tracheophyta</taxon>
        <taxon>Spermatophyta</taxon>
        <taxon>Magnoliopsida</taxon>
        <taxon>eudicotyledons</taxon>
        <taxon>Gunneridae</taxon>
        <taxon>Pentapetalae</taxon>
        <taxon>rosids</taxon>
        <taxon>fabids</taxon>
        <taxon>Fabales</taxon>
        <taxon>Fabaceae</taxon>
        <taxon>Papilionoideae</taxon>
        <taxon>50 kb inversion clade</taxon>
        <taxon>NPAAA clade</taxon>
        <taxon>Hologalegina</taxon>
        <taxon>IRL clade</taxon>
        <taxon>Trifolieae</taxon>
        <taxon>Trifolium</taxon>
    </lineage>
</organism>
<proteinExistence type="predicted"/>
<dbReference type="EMBL" id="LXQA010038502">
    <property type="protein sequence ID" value="MCH98774.1"/>
    <property type="molecule type" value="Genomic_DNA"/>
</dbReference>
<accession>A0A392NK02</accession>
<feature type="transmembrane region" description="Helical" evidence="1">
    <location>
        <begin position="12"/>
        <end position="31"/>
    </location>
</feature>
<protein>
    <submittedName>
        <fullName evidence="2">Uncharacterized protein</fullName>
    </submittedName>
</protein>
<evidence type="ECO:0000313" key="2">
    <source>
        <dbReference type="EMBL" id="MCH98774.1"/>
    </source>
</evidence>
<name>A0A392NK02_9FABA</name>
<comment type="caution">
    <text evidence="2">The sequence shown here is derived from an EMBL/GenBank/DDBJ whole genome shotgun (WGS) entry which is preliminary data.</text>
</comment>
<evidence type="ECO:0000256" key="1">
    <source>
        <dbReference type="SAM" id="Phobius"/>
    </source>
</evidence>
<evidence type="ECO:0000313" key="3">
    <source>
        <dbReference type="Proteomes" id="UP000265520"/>
    </source>
</evidence>
<dbReference type="Proteomes" id="UP000265520">
    <property type="component" value="Unassembled WGS sequence"/>
</dbReference>
<keyword evidence="1" id="KW-1133">Transmembrane helix</keyword>
<reference evidence="2 3" key="1">
    <citation type="journal article" date="2018" name="Front. Plant Sci.">
        <title>Red Clover (Trifolium pratense) and Zigzag Clover (T. medium) - A Picture of Genomic Similarities and Differences.</title>
        <authorList>
            <person name="Dluhosova J."/>
            <person name="Istvanek J."/>
            <person name="Nedelnik J."/>
            <person name="Repkova J."/>
        </authorList>
    </citation>
    <scope>NUCLEOTIDE SEQUENCE [LARGE SCALE GENOMIC DNA]</scope>
    <source>
        <strain evidence="3">cv. 10/8</strain>
        <tissue evidence="2">Leaf</tissue>
    </source>
</reference>